<accession>A0A0E9Y061</accession>
<organism evidence="1">
    <name type="scientific">Anguilla anguilla</name>
    <name type="common">European freshwater eel</name>
    <name type="synonym">Muraena anguilla</name>
    <dbReference type="NCBI Taxonomy" id="7936"/>
    <lineage>
        <taxon>Eukaryota</taxon>
        <taxon>Metazoa</taxon>
        <taxon>Chordata</taxon>
        <taxon>Craniata</taxon>
        <taxon>Vertebrata</taxon>
        <taxon>Euteleostomi</taxon>
        <taxon>Actinopterygii</taxon>
        <taxon>Neopterygii</taxon>
        <taxon>Teleostei</taxon>
        <taxon>Anguilliformes</taxon>
        <taxon>Anguillidae</taxon>
        <taxon>Anguilla</taxon>
    </lineage>
</organism>
<dbReference type="EMBL" id="GBXM01000318">
    <property type="protein sequence ID" value="JAI08260.1"/>
    <property type="molecule type" value="Transcribed_RNA"/>
</dbReference>
<protein>
    <submittedName>
        <fullName evidence="1">Uncharacterized protein</fullName>
    </submittedName>
</protein>
<reference evidence="1" key="2">
    <citation type="journal article" date="2015" name="Fish Shellfish Immunol.">
        <title>Early steps in the European eel (Anguilla anguilla)-Vibrio vulnificus interaction in the gills: Role of the RtxA13 toxin.</title>
        <authorList>
            <person name="Callol A."/>
            <person name="Pajuelo D."/>
            <person name="Ebbesson L."/>
            <person name="Teles M."/>
            <person name="MacKenzie S."/>
            <person name="Amaro C."/>
        </authorList>
    </citation>
    <scope>NUCLEOTIDE SEQUENCE</scope>
</reference>
<name>A0A0E9Y061_ANGAN</name>
<dbReference type="AlphaFoldDB" id="A0A0E9Y061"/>
<sequence>MKQLLTQTSDRDLSMQTFFDQHFFTI</sequence>
<proteinExistence type="predicted"/>
<evidence type="ECO:0000313" key="1">
    <source>
        <dbReference type="EMBL" id="JAI08260.1"/>
    </source>
</evidence>
<reference evidence="1" key="1">
    <citation type="submission" date="2014-11" db="EMBL/GenBank/DDBJ databases">
        <authorList>
            <person name="Amaro Gonzalez C."/>
        </authorList>
    </citation>
    <scope>NUCLEOTIDE SEQUENCE</scope>
</reference>